<evidence type="ECO:0000256" key="1">
    <source>
        <dbReference type="ARBA" id="ARBA00022448"/>
    </source>
</evidence>
<evidence type="ECO:0000256" key="2">
    <source>
        <dbReference type="ARBA" id="ARBA00022927"/>
    </source>
</evidence>
<feature type="repeat" description="CHCR" evidence="3">
    <location>
        <begin position="645"/>
        <end position="774"/>
    </location>
</feature>
<keyword evidence="7" id="KW-1185">Reference proteome</keyword>
<protein>
    <recommendedName>
        <fullName evidence="5">Vps41 beta-propeller domain-containing protein</fullName>
    </recommendedName>
</protein>
<feature type="domain" description="Vps41 beta-propeller" evidence="5">
    <location>
        <begin position="9"/>
        <end position="258"/>
    </location>
</feature>
<dbReference type="GO" id="GO:0005770">
    <property type="term" value="C:late endosome"/>
    <property type="evidence" value="ECO:0007669"/>
    <property type="project" value="TreeGrafter"/>
</dbReference>
<gene>
    <name evidence="6" type="ORF">CXG81DRAFT_15569</name>
</gene>
<evidence type="ECO:0000256" key="4">
    <source>
        <dbReference type="SAM" id="MobiDB-lite"/>
    </source>
</evidence>
<sequence>MPVDAEPRLKYSKFPGRFLASLDNDTMSALTVTSRFLAVGTHWGVLHILDLEGNVVKRFHHHTMTINAIGLDRNDEYIATAADDGIVAVRNLYNDDLQQHDQKRRVMGVALDPEYAKRSTRPLVCGGMAETVSLLTRGWFGIKDVAIHAGEGPIYALAWHGHVLAWANEAGVRFYDVERQQLFGFVPRAAGAPRADLYRPHIVWRSPATVVVAWADAVSVMTVHERSKRDVASGLSHLQLELVSSFVVSGVVSGIAPMAGRPPWVPRAPAAAAAAAAAVAPAAAAATPPRTGEPDEAPATPGGTRDGGSGRRRTAQPTEIHVVTLYGVRLAEDVVPLAGHERFRANDYRLATSLNAATAVHGSNDGLAAAAAGTASLDTMTYYIVSPRDIVVTQPRDMHDHIQWLVENKRYREAVKLAQQLQSEAGGDSDDPNAPSVEGIVELGQRYLEDLWRAGDITTLVVELPRICLQSPERWATWIYRLSEGNHLSMTWPVIPVENPQLDTAVYDMVLDRLRTHDRTTLSQVLKAWPPELYNAKQLLAQFEMDHPTPGASDPQTVEIMRDLYHSQGDWAKVFLTDLRLGRRHAMDHVPAHHLYDLLGAHVVDVLAFDRQLIDKEDPLALSIAKTIGLIPDLAAAASSAAATLVRAMDRLALPDLLRRLADDPFSQYVLQEALWQHDPSDSLLGPAEHDRHVALLATYAPSLLGSFLRVSSQYNVSAAAAICGDKDLVSELVYLMGCLGNSTKALDLMLVRLGDLPQAIAFCAEKNDPELWE</sequence>
<feature type="non-terminal residue" evidence="6">
    <location>
        <position position="774"/>
    </location>
</feature>
<dbReference type="EMBL" id="ML014378">
    <property type="protein sequence ID" value="RKO98694.1"/>
    <property type="molecule type" value="Genomic_DNA"/>
</dbReference>
<keyword evidence="2" id="KW-0653">Protein transport</keyword>
<evidence type="ECO:0000313" key="6">
    <source>
        <dbReference type="EMBL" id="RKO98694.1"/>
    </source>
</evidence>
<evidence type="ECO:0000313" key="7">
    <source>
        <dbReference type="Proteomes" id="UP000274922"/>
    </source>
</evidence>
<dbReference type="GO" id="GO:0016236">
    <property type="term" value="P:macroautophagy"/>
    <property type="evidence" value="ECO:0007669"/>
    <property type="project" value="TreeGrafter"/>
</dbReference>
<dbReference type="AlphaFoldDB" id="A0A4P9WYY3"/>
<dbReference type="GO" id="GO:0006623">
    <property type="term" value="P:protein targeting to vacuole"/>
    <property type="evidence" value="ECO:0007669"/>
    <property type="project" value="InterPro"/>
</dbReference>
<dbReference type="GO" id="GO:0034058">
    <property type="term" value="P:endosomal vesicle fusion"/>
    <property type="evidence" value="ECO:0007669"/>
    <property type="project" value="TreeGrafter"/>
</dbReference>
<dbReference type="STRING" id="1555241.A0A4P9WYY3"/>
<dbReference type="OrthoDB" id="244107at2759"/>
<dbReference type="GO" id="GO:0009267">
    <property type="term" value="P:cellular response to starvation"/>
    <property type="evidence" value="ECO:0007669"/>
    <property type="project" value="TreeGrafter"/>
</dbReference>
<dbReference type="InterPro" id="IPR045111">
    <property type="entry name" value="Vps41/Vps8"/>
</dbReference>
<evidence type="ECO:0000259" key="5">
    <source>
        <dbReference type="Pfam" id="PF23411"/>
    </source>
</evidence>
<dbReference type="Pfam" id="PF23411">
    <property type="entry name" value="Beta-prop_Vps41"/>
    <property type="match status" value="1"/>
</dbReference>
<keyword evidence="1" id="KW-0813">Transport</keyword>
<dbReference type="Pfam" id="PF23556">
    <property type="entry name" value="TPR_Vps41"/>
    <property type="match status" value="1"/>
</dbReference>
<name>A0A4P9WYY3_9FUNG</name>
<dbReference type="InterPro" id="IPR057780">
    <property type="entry name" value="Beta-prop_Vps41"/>
</dbReference>
<dbReference type="InterPro" id="IPR015943">
    <property type="entry name" value="WD40/YVTN_repeat-like_dom_sf"/>
</dbReference>
<dbReference type="GO" id="GO:0030897">
    <property type="term" value="C:HOPS complex"/>
    <property type="evidence" value="ECO:0007669"/>
    <property type="project" value="TreeGrafter"/>
</dbReference>
<dbReference type="Gene3D" id="2.130.10.10">
    <property type="entry name" value="YVTN repeat-like/Quinoprotein amine dehydrogenase"/>
    <property type="match status" value="1"/>
</dbReference>
<evidence type="ECO:0000256" key="3">
    <source>
        <dbReference type="PROSITE-ProRule" id="PRU01006"/>
    </source>
</evidence>
<dbReference type="SUPFAM" id="SSF69322">
    <property type="entry name" value="Tricorn protease domain 2"/>
    <property type="match status" value="1"/>
</dbReference>
<dbReference type="InterPro" id="IPR000547">
    <property type="entry name" value="Clathrin_H-chain/VPS_repeat"/>
</dbReference>
<reference evidence="7" key="1">
    <citation type="journal article" date="2018" name="Nat. Microbiol.">
        <title>Leveraging single-cell genomics to expand the fungal tree of life.</title>
        <authorList>
            <person name="Ahrendt S.R."/>
            <person name="Quandt C.A."/>
            <person name="Ciobanu D."/>
            <person name="Clum A."/>
            <person name="Salamov A."/>
            <person name="Andreopoulos B."/>
            <person name="Cheng J.F."/>
            <person name="Woyke T."/>
            <person name="Pelin A."/>
            <person name="Henrissat B."/>
            <person name="Reynolds N.K."/>
            <person name="Benny G.L."/>
            <person name="Smith M.E."/>
            <person name="James T.Y."/>
            <person name="Grigoriev I.V."/>
        </authorList>
    </citation>
    <scope>NUCLEOTIDE SEQUENCE [LARGE SCALE GENOMIC DNA]</scope>
    <source>
        <strain evidence="7">ATCC 52028</strain>
    </source>
</reference>
<proteinExistence type="predicted"/>
<feature type="region of interest" description="Disordered" evidence="4">
    <location>
        <begin position="284"/>
        <end position="316"/>
    </location>
</feature>
<dbReference type="PANTHER" id="PTHR12616:SF1">
    <property type="entry name" value="VACUOLAR PROTEIN SORTING-ASSOCIATED PROTEIN 41 HOMOLOG"/>
    <property type="match status" value="1"/>
</dbReference>
<dbReference type="PROSITE" id="PS50236">
    <property type="entry name" value="CHCR"/>
    <property type="match status" value="1"/>
</dbReference>
<organism evidence="6 7">
    <name type="scientific">Caulochytrium protostelioides</name>
    <dbReference type="NCBI Taxonomy" id="1555241"/>
    <lineage>
        <taxon>Eukaryota</taxon>
        <taxon>Fungi</taxon>
        <taxon>Fungi incertae sedis</taxon>
        <taxon>Chytridiomycota</taxon>
        <taxon>Chytridiomycota incertae sedis</taxon>
        <taxon>Chytridiomycetes</taxon>
        <taxon>Caulochytriales</taxon>
        <taxon>Caulochytriaceae</taxon>
        <taxon>Caulochytrium</taxon>
    </lineage>
</organism>
<dbReference type="PANTHER" id="PTHR12616">
    <property type="entry name" value="VACUOLAR PROTEIN SORTING VPS41"/>
    <property type="match status" value="1"/>
</dbReference>
<accession>A0A4P9WYY3</accession>
<dbReference type="Proteomes" id="UP000274922">
    <property type="component" value="Unassembled WGS sequence"/>
</dbReference>